<dbReference type="Proteomes" id="UP000095280">
    <property type="component" value="Unplaced"/>
</dbReference>
<dbReference type="PROSITE" id="PS00020">
    <property type="entry name" value="ACTININ_2"/>
    <property type="match status" value="1"/>
</dbReference>
<keyword evidence="3 8" id="KW-0117">Actin capping</keyword>
<dbReference type="PANTHER" id="PTHR11915">
    <property type="entry name" value="SPECTRIN/FILAMIN RELATED CYTOSKELETAL PROTEIN"/>
    <property type="match status" value="1"/>
</dbReference>
<feature type="region of interest" description="Disordered" evidence="10">
    <location>
        <begin position="2465"/>
        <end position="2492"/>
    </location>
</feature>
<sequence length="2516" mass="285945">MVELETNHRALHWEPNVSNNNHTENGNDDLSDFDSANSTAKLFERSRIKALADEREAVQKKTFTKWVNSHLTKESLQVDELYLDLRDGRLLLRLLELITGDQLPRPTRGRMRIHCLENVDKALAYLSDQCVHLENMGAHDIVDGSARLTLGLIWTIILRFQIQDVVFDRRDFSVASTAVPYMSAAPAGLAYSTPSAGRVSSGDSRLAKDALLLWCQMKTAGYANVNVRNFTNSWRDGLAFNAIIHKHRPDLIDYNALSKSQPLANLENAFRVADQRLGLARLLDPEDVSVDQPDERSIMTYVVTYYHYFSKLKDETVQAKRLKKVLNEAQESDSLIDQYERLTSDLLAWIEQTVELLNDRQLANSVPGIQAQLQSFSTYRTVEKPAKFTEKGNLEIQLFTIQQKMRANNQRPYFPQEEKMISEINKAWEKLEKAEHAREIALRDELIRQEKLEQLAQRFQRKAGMRETWLSENQRLVAHDNFGQDLPAVEAATKKHEAIETDIFAYEERVSAVVRVASELQSENYHDTEAVLARKDNVLNLWEQLLDLLRARRMRLDLTLQVQKIYQEILYVLDRIEELDGRLSSEDFGRHLMAVDDLLEKHALLESDVLVLGDRVDSVCASAQAFIDGEFPPEVGDYRPTEPGEVEERASILREAYEQLRLRAARRHDGLTSSRQVWRLVWELEDEEQWIREKEQLMSSPDLGHDIPSAQRLLAKHRATEDEISARRKQLQDQLARGENLVANAGPRSDLLSSRLERISSLWDNLVDRAAARKSRLLEAVDYQRFLGDCDDAEAWLTEMHRLCEDEDCGYNEATVQSLQRKHLDASQEIDNYGEEIAALHTQAEALNPADRELESTKQRLEAIDARYAELLRQAERRRQQLADALATHRLFSEADQIEAWIREKRRLLVSMVPSEEIEELEVVKHRFDGFEIEMQSNAVRVAEADTLANRLLKAEHPSAEEVRERQDQLNAEWNELADLVDQRKAKINNAYDYNTYKIECRETTNWIKEKCQLVESTDELGNDLGGIMQLQRRLQNLNSDMAAIEARLQHLDDQCEKLQRVKPEEAQALVESRDELRALWSELSNMRMERKERLEESSELQKFLQDLDHFQVWLSNTQTRVATEDMAKDVSEAEKLLVNHQSLKQEIEGYNEEFASLMSYGRRVTEGQTDAQYMFLSQRLNALSDDWNALHEMWQMKHTQLSQSLSLQVFLRDSVQCDLVLSSQENFLSKSETPTSVEQAESMVKQCENFITSLRANEEKLALVDESGQQLLAEEEHFAKEKIAQKVDSIQARREANLARAQERLDQLRGQLALQHLRQDIDDLAEWIEDRRLVADDESFRDAKNITSRYNRHKAFEREIDANKDRLESVRRGAEQLLAERPNFSDTVRPQIDQLTARWADLEESVKQKSEKLLEANRETIFNNTAQDVNVWMEKLMTQMVVDEEEVVTLTDVDIWLRSIEDQEKEMEEKEKQLVDMSEHKEKLKEQHPDKEEVFEKTHLSLQQTFVKLRDPLSKKKDELVRRKRIQQLFRDIEDEKMWAEEKLALASLQDAGASLLSVTQMLRRHKVLAAEVENHRPRVRDTVSNANDLIDQGVPQSEQYQAGISELQDRWEQLSQAMEDRRARLERSELAQQWLEDAREAETWMGEQELWTALGARARALIETEHPESERVAQAQNRLDRLYSTLKELCAEKRAWLQEQLKLYQLQREILDLESWIYERTLVAQSNELGKDYEHCVLLRERFREFAKETETIGTERVAAANQFVDSLIDQGHRNSADIAEWKDRVNEAWSDLLELIDTRTQLLTAAYAFHRFLTDCRDVLDRIEEKELAIPDDVGKDAKSSDSYARKHTAFEHDLRTLEAAVHGVERDADDLLPAYSGDNEKLIRERRDQVIDAWNRLTLRCQRRKAELADNAEFHRFLNMVRELLMWMDSIEAEMASQERPRDVSGVELLMNSHKNLKAEMDARDENFTIAANLGRSLVMRRHPRLTVVQEKLAELAGKRFDVTDAWDTKWDQLQLMLEVYQFARDAAVAEAWLLAQEPHLSSHELGESLEETLALIRQHEAFEKAAASQEERFAALQKLTALELRGGATGTASAALVLKPGAAAPWCWRRPGAGAPGAGAPGAGAPGAGAPVLAPWCWRPLVLAPLVLAPGAAPLVLKPLVLAPLVLAPWCWPGAKALVLAPLAGAPGAKAPGAKAPGAGAPGAGPLVLKPCAKALVLAPLPLLAPLVLAPLVLAPLVLAPLVLAPLVLAPLVLAAAPGAKRRPGAGAPGAGGPCPLVLAPLVLKPLCCALVLAPGAKAPGAGALVLWCWLLKPLVLAPLVLKPLVLAPLVLAPWCWCCPWCWRPWCWRPGAGALAPLVLAPCPAPLPWCCCAPGAGALVLAPLAGAGAAGAGALVLKPLMLKPLLVLKPLVLKPLVLKPLVLKPRWKHEWEQGGRKAHSRSWQQVWTVLESGQLRFYKDERHSRERPQDTYRHEPALELEGASSAPAADYSKRPHVFRLKLGNGAEYLFQ</sequence>
<dbReference type="GO" id="GO:0016020">
    <property type="term" value="C:membrane"/>
    <property type="evidence" value="ECO:0007669"/>
    <property type="project" value="UniProtKB-ARBA"/>
</dbReference>
<dbReference type="FunFam" id="1.10.418.10:FF:000004">
    <property type="entry name" value="Spectrin beta chain"/>
    <property type="match status" value="1"/>
</dbReference>
<dbReference type="GO" id="GO:0005543">
    <property type="term" value="F:phospholipid binding"/>
    <property type="evidence" value="ECO:0007669"/>
    <property type="project" value="InterPro"/>
</dbReference>
<feature type="coiled-coil region" evidence="9">
    <location>
        <begin position="1454"/>
        <end position="1488"/>
    </location>
</feature>
<evidence type="ECO:0000256" key="1">
    <source>
        <dbReference type="ARBA" id="ARBA00004245"/>
    </source>
</evidence>
<dbReference type="SUPFAM" id="SSF47576">
    <property type="entry name" value="Calponin-homology domain, CH-domain"/>
    <property type="match status" value="1"/>
</dbReference>
<dbReference type="InterPro" id="IPR011993">
    <property type="entry name" value="PH-like_dom_sf"/>
</dbReference>
<dbReference type="FunFam" id="1.20.58.60:FF:000019">
    <property type="entry name" value="Spectrin beta chain"/>
    <property type="match status" value="1"/>
</dbReference>
<dbReference type="InterPro" id="IPR001849">
    <property type="entry name" value="PH_domain"/>
</dbReference>
<name>A0A1I8HJ78_9PLAT</name>
<keyword evidence="9" id="KW-0175">Coiled coil</keyword>
<evidence type="ECO:0000256" key="9">
    <source>
        <dbReference type="SAM" id="Coils"/>
    </source>
</evidence>
<evidence type="ECO:0000256" key="3">
    <source>
        <dbReference type="ARBA" id="ARBA00022467"/>
    </source>
</evidence>
<evidence type="ECO:0000256" key="11">
    <source>
        <dbReference type="SAM" id="Phobius"/>
    </source>
</evidence>
<feature type="coiled-coil region" evidence="9">
    <location>
        <begin position="1028"/>
        <end position="1062"/>
    </location>
</feature>
<evidence type="ECO:0000259" key="12">
    <source>
        <dbReference type="PROSITE" id="PS50003"/>
    </source>
</evidence>
<dbReference type="GO" id="GO:0008091">
    <property type="term" value="C:spectrin"/>
    <property type="evidence" value="ECO:0007669"/>
    <property type="project" value="InterPro"/>
</dbReference>
<dbReference type="Gene3D" id="1.20.58.60">
    <property type="match status" value="12"/>
</dbReference>
<dbReference type="PROSITE" id="PS50021">
    <property type="entry name" value="CH"/>
    <property type="match status" value="2"/>
</dbReference>
<dbReference type="InterPro" id="IPR002017">
    <property type="entry name" value="Spectrin_repeat"/>
</dbReference>
<proteinExistence type="inferred from homology"/>
<dbReference type="CDD" id="cd21248">
    <property type="entry name" value="CH_SPTB_like_rpt2"/>
    <property type="match status" value="1"/>
</dbReference>
<feature type="coiled-coil region" evidence="9">
    <location>
        <begin position="312"/>
        <end position="342"/>
    </location>
</feature>
<dbReference type="GO" id="GO:0005200">
    <property type="term" value="F:structural constituent of cytoskeleton"/>
    <property type="evidence" value="ECO:0007669"/>
    <property type="project" value="UniProtKB-UniRule"/>
</dbReference>
<dbReference type="InterPro" id="IPR018159">
    <property type="entry name" value="Spectrin/alpha-actinin"/>
</dbReference>
<feature type="transmembrane region" description="Helical" evidence="11">
    <location>
        <begin position="2228"/>
        <end position="2261"/>
    </location>
</feature>
<evidence type="ECO:0000259" key="13">
    <source>
        <dbReference type="PROSITE" id="PS50021"/>
    </source>
</evidence>
<comment type="similarity">
    <text evidence="2 8">Belongs to the spectrin family.</text>
</comment>
<dbReference type="Pfam" id="PF00435">
    <property type="entry name" value="Spectrin"/>
    <property type="match status" value="15"/>
</dbReference>
<feature type="region of interest" description="Disordered" evidence="10">
    <location>
        <begin position="1"/>
        <end position="31"/>
    </location>
</feature>
<evidence type="ECO:0000256" key="6">
    <source>
        <dbReference type="ARBA" id="ARBA00023203"/>
    </source>
</evidence>
<feature type="domain" description="PH" evidence="12">
    <location>
        <begin position="2434"/>
        <end position="2516"/>
    </location>
</feature>
<keyword evidence="11" id="KW-1133">Transmembrane helix</keyword>
<evidence type="ECO:0000256" key="7">
    <source>
        <dbReference type="ARBA" id="ARBA00023212"/>
    </source>
</evidence>
<evidence type="ECO:0000256" key="2">
    <source>
        <dbReference type="ARBA" id="ARBA00006826"/>
    </source>
</evidence>
<feature type="coiled-coil region" evidence="9">
    <location>
        <begin position="1393"/>
        <end position="1420"/>
    </location>
</feature>
<keyword evidence="4 8" id="KW-0963">Cytoplasm</keyword>
<dbReference type="GO" id="GO:0003779">
    <property type="term" value="F:actin binding"/>
    <property type="evidence" value="ECO:0007669"/>
    <property type="project" value="UniProtKB-KW"/>
</dbReference>
<dbReference type="PRINTS" id="PR00683">
    <property type="entry name" value="SPECTRINPH"/>
</dbReference>
<feature type="coiled-coil region" evidence="9">
    <location>
        <begin position="1292"/>
        <end position="1319"/>
    </location>
</feature>
<dbReference type="SMART" id="SM00150">
    <property type="entry name" value="SPEC"/>
    <property type="match status" value="17"/>
</dbReference>
<evidence type="ECO:0000256" key="10">
    <source>
        <dbReference type="SAM" id="MobiDB-lite"/>
    </source>
</evidence>
<organism evidence="14 15">
    <name type="scientific">Macrostomum lignano</name>
    <dbReference type="NCBI Taxonomy" id="282301"/>
    <lineage>
        <taxon>Eukaryota</taxon>
        <taxon>Metazoa</taxon>
        <taxon>Spiralia</taxon>
        <taxon>Lophotrochozoa</taxon>
        <taxon>Platyhelminthes</taxon>
        <taxon>Rhabditophora</taxon>
        <taxon>Macrostomorpha</taxon>
        <taxon>Macrostomida</taxon>
        <taxon>Macrostomidae</taxon>
        <taxon>Macrostomum</taxon>
    </lineage>
</organism>
<dbReference type="FunFam" id="1.20.58.60:FF:000172">
    <property type="entry name" value="Spectrin beta chain"/>
    <property type="match status" value="1"/>
</dbReference>
<dbReference type="Gene3D" id="1.10.418.10">
    <property type="entry name" value="Calponin-like domain"/>
    <property type="match status" value="2"/>
</dbReference>
<keyword evidence="11" id="KW-0812">Transmembrane</keyword>
<comment type="subcellular location">
    <subcellularLocation>
        <location evidence="1">Cytoplasm</location>
        <location evidence="1">Cytoskeleton</location>
    </subcellularLocation>
</comment>
<keyword evidence="5" id="KW-0677">Repeat</keyword>
<feature type="compositionally biased region" description="Basic and acidic residues" evidence="10">
    <location>
        <begin position="2465"/>
        <end position="2482"/>
    </location>
</feature>
<dbReference type="InterPro" id="IPR001605">
    <property type="entry name" value="PH_dom-spectrin-type"/>
</dbReference>
<dbReference type="PROSITE" id="PS50003">
    <property type="entry name" value="PH_DOMAIN"/>
    <property type="match status" value="1"/>
</dbReference>
<evidence type="ECO:0000313" key="15">
    <source>
        <dbReference type="WBParaSite" id="maker-uti_cns_0006509-snap-gene-0.3-mRNA-1"/>
    </source>
</evidence>
<dbReference type="InterPro" id="IPR041681">
    <property type="entry name" value="PH_9"/>
</dbReference>
<dbReference type="PIRSF" id="PIRSF002297">
    <property type="entry name" value="Spectrin_beta_subunit"/>
    <property type="match status" value="1"/>
</dbReference>
<evidence type="ECO:0000256" key="8">
    <source>
        <dbReference type="PIRNR" id="PIRNR002297"/>
    </source>
</evidence>
<reference evidence="15" key="1">
    <citation type="submission" date="2016-11" db="UniProtKB">
        <authorList>
            <consortium name="WormBaseParasite"/>
        </authorList>
    </citation>
    <scope>IDENTIFICATION</scope>
</reference>
<dbReference type="InterPro" id="IPR036872">
    <property type="entry name" value="CH_dom_sf"/>
</dbReference>
<evidence type="ECO:0000313" key="14">
    <source>
        <dbReference type="Proteomes" id="UP000095280"/>
    </source>
</evidence>
<dbReference type="Gene3D" id="2.30.29.30">
    <property type="entry name" value="Pleckstrin-homology domain (PH domain)/Phosphotyrosine-binding domain (PTB)"/>
    <property type="match status" value="1"/>
</dbReference>
<evidence type="ECO:0000256" key="5">
    <source>
        <dbReference type="ARBA" id="ARBA00022737"/>
    </source>
</evidence>
<dbReference type="GO" id="GO:0051693">
    <property type="term" value="P:actin filament capping"/>
    <property type="evidence" value="ECO:0007669"/>
    <property type="project" value="UniProtKB-UniRule"/>
</dbReference>
<dbReference type="SUPFAM" id="SSF46966">
    <property type="entry name" value="Spectrin repeat"/>
    <property type="match status" value="15"/>
</dbReference>
<feature type="compositionally biased region" description="Basic and acidic residues" evidence="10">
    <location>
        <begin position="1"/>
        <end position="12"/>
    </location>
</feature>
<dbReference type="WBParaSite" id="maker-uti_cns_0006509-snap-gene-0.3-mRNA-1">
    <property type="protein sequence ID" value="maker-uti_cns_0006509-snap-gene-0.3-mRNA-1"/>
    <property type="gene ID" value="maker-uti_cns_0006509-snap-gene-0.3"/>
</dbReference>
<protein>
    <recommendedName>
        <fullName evidence="8">Spectrin beta chain</fullName>
    </recommendedName>
</protein>
<keyword evidence="6 8" id="KW-0009">Actin-binding</keyword>
<dbReference type="Pfam" id="PF00307">
    <property type="entry name" value="CH"/>
    <property type="match status" value="2"/>
</dbReference>
<evidence type="ECO:0000256" key="4">
    <source>
        <dbReference type="ARBA" id="ARBA00022490"/>
    </source>
</evidence>
<dbReference type="CDD" id="cd00176">
    <property type="entry name" value="SPEC"/>
    <property type="match status" value="9"/>
</dbReference>
<feature type="domain" description="Calponin-homology (CH)" evidence="13">
    <location>
        <begin position="57"/>
        <end position="161"/>
    </location>
</feature>
<keyword evidence="7 8" id="KW-0206">Cytoskeleton</keyword>
<dbReference type="FunFam" id="1.10.418.10:FF:000001">
    <property type="entry name" value="Actinin alpha 1"/>
    <property type="match status" value="1"/>
</dbReference>
<dbReference type="SMART" id="SM00033">
    <property type="entry name" value="CH"/>
    <property type="match status" value="2"/>
</dbReference>
<dbReference type="InterPro" id="IPR001589">
    <property type="entry name" value="Actinin_actin-bd_CS"/>
</dbReference>
<dbReference type="Pfam" id="PF15410">
    <property type="entry name" value="PH_9"/>
    <property type="match status" value="1"/>
</dbReference>
<keyword evidence="14" id="KW-1185">Reference proteome</keyword>
<dbReference type="FunFam" id="1.20.58.60:FF:000011">
    <property type="entry name" value="Spectrin beta chain"/>
    <property type="match status" value="1"/>
</dbReference>
<dbReference type="SUPFAM" id="SSF50729">
    <property type="entry name" value="PH domain-like"/>
    <property type="match status" value="1"/>
</dbReference>
<accession>A0A1I8HJ78</accession>
<keyword evidence="11" id="KW-0472">Membrane</keyword>
<feature type="coiled-coil region" evidence="9">
    <location>
        <begin position="714"/>
        <end position="741"/>
    </location>
</feature>
<dbReference type="InterPro" id="IPR016343">
    <property type="entry name" value="Spectrin_bsu"/>
</dbReference>
<feature type="coiled-coil region" evidence="9">
    <location>
        <begin position="816"/>
        <end position="888"/>
    </location>
</feature>
<dbReference type="InterPro" id="IPR001715">
    <property type="entry name" value="CH_dom"/>
</dbReference>
<feature type="domain" description="Calponin-homology (CH)" evidence="13">
    <location>
        <begin position="205"/>
        <end position="310"/>
    </location>
</feature>
<dbReference type="PROSITE" id="PS00019">
    <property type="entry name" value="ACTININ_1"/>
    <property type="match status" value="1"/>
</dbReference>